<dbReference type="GO" id="GO:0005794">
    <property type="term" value="C:Golgi apparatus"/>
    <property type="evidence" value="ECO:0000318"/>
    <property type="project" value="GO_Central"/>
</dbReference>
<dbReference type="STRING" id="3218.A9TNZ0"/>
<dbReference type="GO" id="GO:0016020">
    <property type="term" value="C:membrane"/>
    <property type="evidence" value="ECO:0007669"/>
    <property type="project" value="UniProtKB-SubCell"/>
</dbReference>
<dbReference type="PaxDb" id="3218-PP1S276_67V6.1"/>
<dbReference type="FunFam" id="1.20.1540.10:FF:000004">
    <property type="entry name" value="Transmembrane protein 115"/>
    <property type="match status" value="1"/>
</dbReference>
<dbReference type="Gene3D" id="1.20.1540.10">
    <property type="entry name" value="Rhomboid-like"/>
    <property type="match status" value="1"/>
</dbReference>
<evidence type="ECO:0000256" key="5">
    <source>
        <dbReference type="SAM" id="MobiDB-lite"/>
    </source>
</evidence>
<dbReference type="AlphaFoldDB" id="A9TNZ0"/>
<feature type="transmembrane region" description="Helical" evidence="6">
    <location>
        <begin position="96"/>
        <end position="121"/>
    </location>
</feature>
<evidence type="ECO:0000313" key="8">
    <source>
        <dbReference type="EnsemblPlants" id="Pp3c27_5280V3.1"/>
    </source>
</evidence>
<feature type="region of interest" description="Disordered" evidence="5">
    <location>
        <begin position="256"/>
        <end position="311"/>
    </location>
</feature>
<evidence type="ECO:0000256" key="6">
    <source>
        <dbReference type="SAM" id="Phobius"/>
    </source>
</evidence>
<feature type="compositionally biased region" description="Basic and acidic residues" evidence="5">
    <location>
        <begin position="272"/>
        <end position="288"/>
    </location>
</feature>
<dbReference type="OMA" id="EIHFWEV"/>
<organism evidence="7">
    <name type="scientific">Physcomitrium patens</name>
    <name type="common">Spreading-leaved earth moss</name>
    <name type="synonym">Physcomitrella patens</name>
    <dbReference type="NCBI Taxonomy" id="3218"/>
    <lineage>
        <taxon>Eukaryota</taxon>
        <taxon>Viridiplantae</taxon>
        <taxon>Streptophyta</taxon>
        <taxon>Embryophyta</taxon>
        <taxon>Bryophyta</taxon>
        <taxon>Bryophytina</taxon>
        <taxon>Bryopsida</taxon>
        <taxon>Funariidae</taxon>
        <taxon>Funariales</taxon>
        <taxon>Funariaceae</taxon>
        <taxon>Physcomitrium</taxon>
    </lineage>
</organism>
<evidence type="ECO:0000313" key="9">
    <source>
        <dbReference type="Proteomes" id="UP000006727"/>
    </source>
</evidence>
<proteinExistence type="predicted"/>
<dbReference type="Pfam" id="PF08551">
    <property type="entry name" value="DUF1751"/>
    <property type="match status" value="1"/>
</dbReference>
<keyword evidence="4 6" id="KW-0472">Membrane</keyword>
<dbReference type="PANTHER" id="PTHR13377:SF3">
    <property type="entry name" value="TRANSMEMBRANE PROTEIN 115"/>
    <property type="match status" value="1"/>
</dbReference>
<sequence>MSTPAAIPGTGGLFSGFTRLSKGLAVVLVTGYLANVLLPHTISDTFSLIPGKFIPFVWNIITAGYLETTIFGLGASVLALLLAGKHLEPFWGSREFIKFIVFVNLFTCASTFALAIFLYFTTRRGDYLYAPISGFHGVLAGFLVAVKQISPEQEIPALKLRAKWSPSLFVIFSIVSSFLSAEPIQFVPFIVFGTYGAWIYLRYFQRKPEAGLKGDSSAEFSFATFFPSPVQPFVDTIAKICERIFCRQRIQTSNEGPSVELGKPLPGSDSFEASRRRERGARALEERLGTNAMAEGLPAEGLESKGSQAIV</sequence>
<keyword evidence="9" id="KW-1185">Reference proteome</keyword>
<protein>
    <recommendedName>
        <fullName evidence="10">Peptidase S54 rhomboid domain-containing protein</fullName>
    </recommendedName>
</protein>
<dbReference type="Gramene" id="Pp3c27_5280V3.1">
    <property type="protein sequence ID" value="Pp3c27_5280V3.1"/>
    <property type="gene ID" value="Pp3c27_5280"/>
</dbReference>
<dbReference type="OrthoDB" id="73612at2759"/>
<dbReference type="SUPFAM" id="SSF144091">
    <property type="entry name" value="Rhomboid-like"/>
    <property type="match status" value="1"/>
</dbReference>
<feature type="transmembrane region" description="Helical" evidence="6">
    <location>
        <begin position="23"/>
        <end position="42"/>
    </location>
</feature>
<dbReference type="EnsemblPlants" id="Pp3c27_5280V3.2">
    <property type="protein sequence ID" value="Pp3c27_5280V3.2"/>
    <property type="gene ID" value="Pp3c27_5280"/>
</dbReference>
<reference evidence="7 9" key="1">
    <citation type="journal article" date="2008" name="Science">
        <title>The Physcomitrella genome reveals evolutionary insights into the conquest of land by plants.</title>
        <authorList>
            <person name="Rensing S."/>
            <person name="Lang D."/>
            <person name="Zimmer A."/>
            <person name="Terry A."/>
            <person name="Salamov A."/>
            <person name="Shapiro H."/>
            <person name="Nishiyama T."/>
            <person name="Perroud P.-F."/>
            <person name="Lindquist E."/>
            <person name="Kamisugi Y."/>
            <person name="Tanahashi T."/>
            <person name="Sakakibara K."/>
            <person name="Fujita T."/>
            <person name="Oishi K."/>
            <person name="Shin-I T."/>
            <person name="Kuroki Y."/>
            <person name="Toyoda A."/>
            <person name="Suzuki Y."/>
            <person name="Hashimoto A."/>
            <person name="Yamaguchi K."/>
            <person name="Sugano A."/>
            <person name="Kohara Y."/>
            <person name="Fujiyama A."/>
            <person name="Anterola A."/>
            <person name="Aoki S."/>
            <person name="Ashton N."/>
            <person name="Barbazuk W.B."/>
            <person name="Barker E."/>
            <person name="Bennetzen J."/>
            <person name="Bezanilla M."/>
            <person name="Blankenship R."/>
            <person name="Cho S.H."/>
            <person name="Dutcher S."/>
            <person name="Estelle M."/>
            <person name="Fawcett J.A."/>
            <person name="Gundlach H."/>
            <person name="Hanada K."/>
            <person name="Heyl A."/>
            <person name="Hicks K.A."/>
            <person name="Hugh J."/>
            <person name="Lohr M."/>
            <person name="Mayer K."/>
            <person name="Melkozernov A."/>
            <person name="Murata T."/>
            <person name="Nelson D."/>
            <person name="Pils B."/>
            <person name="Prigge M."/>
            <person name="Reiss B."/>
            <person name="Renner T."/>
            <person name="Rombauts S."/>
            <person name="Rushton P."/>
            <person name="Sanderfoot A."/>
            <person name="Schween G."/>
            <person name="Shiu S.-H."/>
            <person name="Stueber K."/>
            <person name="Theodoulou F.L."/>
            <person name="Tu H."/>
            <person name="Van de Peer Y."/>
            <person name="Verrier P.J."/>
            <person name="Waters E."/>
            <person name="Wood A."/>
            <person name="Yang L."/>
            <person name="Cove D."/>
            <person name="Cuming A."/>
            <person name="Hasebe M."/>
            <person name="Lucas S."/>
            <person name="Mishler D.B."/>
            <person name="Reski R."/>
            <person name="Grigoriev I."/>
            <person name="Quatrano R.S."/>
            <person name="Boore J.L."/>
        </authorList>
    </citation>
    <scope>NUCLEOTIDE SEQUENCE [LARGE SCALE GENOMIC DNA]</scope>
    <source>
        <strain evidence="8 9">cv. Gransden 2004</strain>
    </source>
</reference>
<dbReference type="Gramene" id="Pp3c27_5280V3.2">
    <property type="protein sequence ID" value="Pp3c27_5280V3.2"/>
    <property type="gene ID" value="Pp3c27_5280"/>
</dbReference>
<reference evidence="8" key="3">
    <citation type="submission" date="2020-12" db="UniProtKB">
        <authorList>
            <consortium name="EnsemblPlants"/>
        </authorList>
    </citation>
    <scope>IDENTIFICATION</scope>
</reference>
<evidence type="ECO:0000313" key="7">
    <source>
        <dbReference type="EMBL" id="PNR26382.1"/>
    </source>
</evidence>
<dbReference type="GO" id="GO:0006890">
    <property type="term" value="P:retrograde vesicle-mediated transport, Golgi to endoplasmic reticulum"/>
    <property type="evidence" value="ECO:0000318"/>
    <property type="project" value="GO_Central"/>
</dbReference>
<dbReference type="SMART" id="SM01160">
    <property type="entry name" value="DUF1751"/>
    <property type="match status" value="1"/>
</dbReference>
<gene>
    <name evidence="8" type="primary">LOC112278528</name>
    <name evidence="7" type="ORF">PHYPA_030957</name>
</gene>
<dbReference type="RefSeq" id="XP_024367909.1">
    <property type="nucleotide sequence ID" value="XM_024512141.2"/>
</dbReference>
<dbReference type="EnsemblPlants" id="Pp3c27_5280V3.1">
    <property type="protein sequence ID" value="Pp3c27_5280V3.1"/>
    <property type="gene ID" value="Pp3c27_5280"/>
</dbReference>
<dbReference type="HOGENOM" id="CLU_043563_0_0_1"/>
<dbReference type="Proteomes" id="UP000006727">
    <property type="component" value="Chromosome 27"/>
</dbReference>
<feature type="transmembrane region" description="Helical" evidence="6">
    <location>
        <begin position="162"/>
        <end position="180"/>
    </location>
</feature>
<evidence type="ECO:0000256" key="1">
    <source>
        <dbReference type="ARBA" id="ARBA00004141"/>
    </source>
</evidence>
<accession>A9TNZ0</accession>
<evidence type="ECO:0000256" key="4">
    <source>
        <dbReference type="ARBA" id="ARBA00023136"/>
    </source>
</evidence>
<dbReference type="KEGG" id="ppp:112278528"/>
<name>A9TNZ0_PHYPA</name>
<reference evidence="7 9" key="2">
    <citation type="journal article" date="2018" name="Plant J.">
        <title>The Physcomitrella patens chromosome-scale assembly reveals moss genome structure and evolution.</title>
        <authorList>
            <person name="Lang D."/>
            <person name="Ullrich K.K."/>
            <person name="Murat F."/>
            <person name="Fuchs J."/>
            <person name="Jenkins J."/>
            <person name="Haas F.B."/>
            <person name="Piednoel M."/>
            <person name="Gundlach H."/>
            <person name="Van Bel M."/>
            <person name="Meyberg R."/>
            <person name="Vives C."/>
            <person name="Morata J."/>
            <person name="Symeonidi A."/>
            <person name="Hiss M."/>
            <person name="Muchero W."/>
            <person name="Kamisugi Y."/>
            <person name="Saleh O."/>
            <person name="Blanc G."/>
            <person name="Decker E.L."/>
            <person name="van Gessel N."/>
            <person name="Grimwood J."/>
            <person name="Hayes R.D."/>
            <person name="Graham S.W."/>
            <person name="Gunter L.E."/>
            <person name="McDaniel S.F."/>
            <person name="Hoernstein S.N.W."/>
            <person name="Larsson A."/>
            <person name="Li F.W."/>
            <person name="Perroud P.F."/>
            <person name="Phillips J."/>
            <person name="Ranjan P."/>
            <person name="Rokshar D.S."/>
            <person name="Rothfels C.J."/>
            <person name="Schneider L."/>
            <person name="Shu S."/>
            <person name="Stevenson D.W."/>
            <person name="Thummler F."/>
            <person name="Tillich M."/>
            <person name="Villarreal Aguilar J.C."/>
            <person name="Widiez T."/>
            <person name="Wong G.K."/>
            <person name="Wymore A."/>
            <person name="Zhang Y."/>
            <person name="Zimmer A.D."/>
            <person name="Quatrano R.S."/>
            <person name="Mayer K.F.X."/>
            <person name="Goodstein D."/>
            <person name="Casacuberta J.M."/>
            <person name="Vandepoele K."/>
            <person name="Reski R."/>
            <person name="Cuming A.C."/>
            <person name="Tuskan G.A."/>
            <person name="Maumus F."/>
            <person name="Salse J."/>
            <person name="Schmutz J."/>
            <person name="Rensing S.A."/>
        </authorList>
    </citation>
    <scope>NUCLEOTIDE SEQUENCE [LARGE SCALE GENOMIC DNA]</scope>
    <source>
        <strain evidence="8 9">cv. Gransden 2004</strain>
    </source>
</reference>
<keyword evidence="3 6" id="KW-1133">Transmembrane helix</keyword>
<dbReference type="PANTHER" id="PTHR13377">
    <property type="entry name" value="PLACENTAL PROTEIN 6"/>
    <property type="match status" value="1"/>
</dbReference>
<dbReference type="InterPro" id="IPR035952">
    <property type="entry name" value="Rhomboid-like_sf"/>
</dbReference>
<comment type="subcellular location">
    <subcellularLocation>
        <location evidence="1">Membrane</location>
        <topology evidence="1">Multi-pass membrane protein</topology>
    </subcellularLocation>
</comment>
<dbReference type="eggNOG" id="KOG2890">
    <property type="taxonomic scope" value="Eukaryota"/>
</dbReference>
<evidence type="ECO:0008006" key="10">
    <source>
        <dbReference type="Google" id="ProtNLM"/>
    </source>
</evidence>
<keyword evidence="2 6" id="KW-0812">Transmembrane</keyword>
<evidence type="ECO:0000256" key="2">
    <source>
        <dbReference type="ARBA" id="ARBA00022692"/>
    </source>
</evidence>
<feature type="transmembrane region" description="Helical" evidence="6">
    <location>
        <begin position="62"/>
        <end position="84"/>
    </location>
</feature>
<dbReference type="InterPro" id="IPR013861">
    <property type="entry name" value="TMEM115/Pdh1/Rbl19"/>
</dbReference>
<dbReference type="GeneID" id="112278528"/>
<dbReference type="EMBL" id="ABEU02000027">
    <property type="protein sequence ID" value="PNR26382.1"/>
    <property type="molecule type" value="Genomic_DNA"/>
</dbReference>
<dbReference type="FunCoup" id="A9TNZ0">
    <property type="interactions" value="4610"/>
</dbReference>
<evidence type="ECO:0000256" key="3">
    <source>
        <dbReference type="ARBA" id="ARBA00022989"/>
    </source>
</evidence>
<feature type="transmembrane region" description="Helical" evidence="6">
    <location>
        <begin position="127"/>
        <end position="150"/>
    </location>
</feature>